<dbReference type="Pfam" id="PF00248">
    <property type="entry name" value="Aldo_ket_red"/>
    <property type="match status" value="1"/>
</dbReference>
<evidence type="ECO:0000259" key="2">
    <source>
        <dbReference type="Pfam" id="PF00248"/>
    </source>
</evidence>
<name>A0A2G7TBC6_9FLAO</name>
<proteinExistence type="predicted"/>
<evidence type="ECO:0000313" key="3">
    <source>
        <dbReference type="EMBL" id="PII37215.1"/>
    </source>
</evidence>
<dbReference type="SUPFAM" id="SSF51430">
    <property type="entry name" value="NAD(P)-linked oxidoreductase"/>
    <property type="match status" value="1"/>
</dbReference>
<gene>
    <name evidence="3" type="ORF">CTI11_02435</name>
</gene>
<dbReference type="PANTHER" id="PTHR43364">
    <property type="entry name" value="NADH-SPECIFIC METHYLGLYOXAL REDUCTASE-RELATED"/>
    <property type="match status" value="1"/>
</dbReference>
<evidence type="ECO:0000256" key="1">
    <source>
        <dbReference type="ARBA" id="ARBA00023002"/>
    </source>
</evidence>
<feature type="domain" description="NADP-dependent oxidoreductase" evidence="2">
    <location>
        <begin position="19"/>
        <end position="318"/>
    </location>
</feature>
<dbReference type="GO" id="GO:0005829">
    <property type="term" value="C:cytosol"/>
    <property type="evidence" value="ECO:0007669"/>
    <property type="project" value="UniProtKB-ARBA"/>
</dbReference>
<dbReference type="PANTHER" id="PTHR43364:SF6">
    <property type="entry name" value="OXIDOREDUCTASE-RELATED"/>
    <property type="match status" value="1"/>
</dbReference>
<reference evidence="3" key="1">
    <citation type="submission" date="2017-10" db="EMBL/GenBank/DDBJ databases">
        <title>Chryseobacterium sp. B5 is a hydrocarbonoclastic and plant growth promoting bacterium.</title>
        <authorList>
            <person name="Thijs S."/>
            <person name="Gkorezis P."/>
            <person name="Van Hamme J."/>
        </authorList>
    </citation>
    <scope>NUCLEOTIDE SEQUENCE</scope>
    <source>
        <strain evidence="3">B5</strain>
    </source>
</reference>
<dbReference type="CDD" id="cd19081">
    <property type="entry name" value="AKR_AKR9C1"/>
    <property type="match status" value="1"/>
</dbReference>
<dbReference type="InterPro" id="IPR023210">
    <property type="entry name" value="NADP_OxRdtase_dom"/>
</dbReference>
<accession>A0A2G7TBC6</accession>
<dbReference type="InterPro" id="IPR036812">
    <property type="entry name" value="NAD(P)_OxRdtase_dom_sf"/>
</dbReference>
<sequence length="326" mass="35156">MAQAPSLRSLGRSGLQVSPLCFGGNVFGWTVDEATSFSLLDAWLDAGMNFIDTADVYSRWAPGHAGGESETVIGKWLKRSGRRADIVLATKVGKDMGEGRVGLRPEYIRQAVDASLQRLQTDYIDLYQSHDDDASVPLADTLGAFADLIAAGKVRAIGASNHSAPRLAEALRTSAELGLPRYESLQPLYNLYDRAVLERDLAPLCAAEQVGIINFYALAAGFLTGKYRSSEDAAKSARGGKTVATYLNPRRLRVVQALDAVAARLNSQPACVALAWQMQRPFVTSPIASATSLAQLQQLVQATRLQLSTQDVTELNQASQEEGARD</sequence>
<comment type="caution">
    <text evidence="3">The sequence shown here is derived from an EMBL/GenBank/DDBJ whole genome shotgun (WGS) entry which is preliminary data.</text>
</comment>
<dbReference type="FunFam" id="3.20.20.100:FF:000004">
    <property type="entry name" value="Oxidoreductase, aldo/keto reductase"/>
    <property type="match status" value="1"/>
</dbReference>
<dbReference type="EMBL" id="PEKC01000005">
    <property type="protein sequence ID" value="PII37215.1"/>
    <property type="molecule type" value="Genomic_DNA"/>
</dbReference>
<dbReference type="InterPro" id="IPR050523">
    <property type="entry name" value="AKR_Detox_Biosynth"/>
</dbReference>
<dbReference type="AlphaFoldDB" id="A0A2G7TBC6"/>
<organism evidence="3">
    <name type="scientific">Chryseobacterium sp. B5</name>
    <dbReference type="NCBI Taxonomy" id="2050562"/>
    <lineage>
        <taxon>Bacteria</taxon>
        <taxon>Pseudomonadati</taxon>
        <taxon>Bacteroidota</taxon>
        <taxon>Flavobacteriia</taxon>
        <taxon>Flavobacteriales</taxon>
        <taxon>Weeksellaceae</taxon>
        <taxon>Chryseobacterium group</taxon>
        <taxon>Chryseobacterium</taxon>
    </lineage>
</organism>
<dbReference type="Gene3D" id="3.20.20.100">
    <property type="entry name" value="NADP-dependent oxidoreductase domain"/>
    <property type="match status" value="1"/>
</dbReference>
<dbReference type="GO" id="GO:0016491">
    <property type="term" value="F:oxidoreductase activity"/>
    <property type="evidence" value="ECO:0007669"/>
    <property type="project" value="UniProtKB-KW"/>
</dbReference>
<keyword evidence="1" id="KW-0560">Oxidoreductase</keyword>
<protein>
    <submittedName>
        <fullName evidence="3">Alcohol dehydrogenase</fullName>
    </submittedName>
</protein>